<feature type="transmembrane region" description="Helical" evidence="2">
    <location>
        <begin position="260"/>
        <end position="284"/>
    </location>
</feature>
<dbReference type="AlphaFoldDB" id="A0A369TDF9"/>
<feature type="domain" description="EamA" evidence="3">
    <location>
        <begin position="35"/>
        <end position="160"/>
    </location>
</feature>
<name>A0A369TDF9_9PROT</name>
<protein>
    <submittedName>
        <fullName evidence="4">DMT family transporter</fullName>
    </submittedName>
</protein>
<proteinExistence type="predicted"/>
<evidence type="ECO:0000256" key="2">
    <source>
        <dbReference type="SAM" id="Phobius"/>
    </source>
</evidence>
<feature type="transmembrane region" description="Helical" evidence="2">
    <location>
        <begin position="146"/>
        <end position="165"/>
    </location>
</feature>
<feature type="transmembrane region" description="Helical" evidence="2">
    <location>
        <begin position="120"/>
        <end position="139"/>
    </location>
</feature>
<feature type="region of interest" description="Disordered" evidence="1">
    <location>
        <begin position="1"/>
        <end position="20"/>
    </location>
</feature>
<keyword evidence="2" id="KW-1133">Transmembrane helix</keyword>
<dbReference type="RefSeq" id="WP_114581447.1">
    <property type="nucleotide sequence ID" value="NZ_QPMH01000004.1"/>
</dbReference>
<feature type="transmembrane region" description="Helical" evidence="2">
    <location>
        <begin position="59"/>
        <end position="78"/>
    </location>
</feature>
<feature type="transmembrane region" description="Helical" evidence="2">
    <location>
        <begin position="290"/>
        <end position="309"/>
    </location>
</feature>
<evidence type="ECO:0000259" key="3">
    <source>
        <dbReference type="Pfam" id="PF00892"/>
    </source>
</evidence>
<dbReference type="GO" id="GO:0016020">
    <property type="term" value="C:membrane"/>
    <property type="evidence" value="ECO:0007669"/>
    <property type="project" value="InterPro"/>
</dbReference>
<organism evidence="4 5">
    <name type="scientific">Ferruginivarius sediminum</name>
    <dbReference type="NCBI Taxonomy" id="2661937"/>
    <lineage>
        <taxon>Bacteria</taxon>
        <taxon>Pseudomonadati</taxon>
        <taxon>Pseudomonadota</taxon>
        <taxon>Alphaproteobacteria</taxon>
        <taxon>Rhodospirillales</taxon>
        <taxon>Rhodospirillaceae</taxon>
        <taxon>Ferruginivarius</taxon>
    </lineage>
</organism>
<feature type="transmembrane region" description="Helical" evidence="2">
    <location>
        <begin position="171"/>
        <end position="189"/>
    </location>
</feature>
<dbReference type="InterPro" id="IPR037185">
    <property type="entry name" value="EmrE-like"/>
</dbReference>
<reference evidence="4 5" key="1">
    <citation type="submission" date="2018-07" db="EMBL/GenBank/DDBJ databases">
        <title>Venubactetium sediminum gen. nov., sp. nov., isolated from a marine solar saltern.</title>
        <authorList>
            <person name="Wang S."/>
        </authorList>
    </citation>
    <scope>NUCLEOTIDE SEQUENCE [LARGE SCALE GENOMIC DNA]</scope>
    <source>
        <strain evidence="4 5">WD2A32</strain>
    </source>
</reference>
<evidence type="ECO:0000256" key="1">
    <source>
        <dbReference type="SAM" id="MobiDB-lite"/>
    </source>
</evidence>
<keyword evidence="2" id="KW-0812">Transmembrane</keyword>
<dbReference type="PANTHER" id="PTHR22911">
    <property type="entry name" value="ACYL-MALONYL CONDENSING ENZYME-RELATED"/>
    <property type="match status" value="1"/>
</dbReference>
<sequence length="322" mass="34460">MKQDGPESRTPLAKGPANGLAAGDTPPVTPYAGVAVAVAAISSSAILVRLASSPAAVTATYRLLFTVALMAPFILLFHRRELRQVQARDWLFCFVSGLFLAFHFVSWFESLDLTTVASSTVLATLQPLFAFAGAFLVFGERLALRAIGGGLLAIAGSMVIGWGDLQISGDAFLGDALALLAALLAVGYFMFGQSVRQRLSLMVYTFIVYGMATAVLLIYDVANGYALTAYPTTDWFYFLLMAIGPTLLGHSMLNWSVKWLGVSVISMAVLLEPIGASVLAYIILDEAPHLTQYIGGAIILLGIFVFLYYGRPPGRPSETLGE</sequence>
<feature type="transmembrane region" description="Helical" evidence="2">
    <location>
        <begin position="235"/>
        <end position="253"/>
    </location>
</feature>
<keyword evidence="2" id="KW-0472">Membrane</keyword>
<evidence type="ECO:0000313" key="5">
    <source>
        <dbReference type="Proteomes" id="UP000253941"/>
    </source>
</evidence>
<feature type="domain" description="EamA" evidence="3">
    <location>
        <begin position="173"/>
        <end position="307"/>
    </location>
</feature>
<dbReference type="Proteomes" id="UP000253941">
    <property type="component" value="Unassembled WGS sequence"/>
</dbReference>
<keyword evidence="5" id="KW-1185">Reference proteome</keyword>
<accession>A0A369TDF9</accession>
<feature type="transmembrane region" description="Helical" evidence="2">
    <location>
        <begin position="201"/>
        <end position="219"/>
    </location>
</feature>
<feature type="transmembrane region" description="Helical" evidence="2">
    <location>
        <begin position="90"/>
        <end position="108"/>
    </location>
</feature>
<feature type="transmembrane region" description="Helical" evidence="2">
    <location>
        <begin position="28"/>
        <end position="47"/>
    </location>
</feature>
<dbReference type="SUPFAM" id="SSF103481">
    <property type="entry name" value="Multidrug resistance efflux transporter EmrE"/>
    <property type="match status" value="2"/>
</dbReference>
<evidence type="ECO:0000313" key="4">
    <source>
        <dbReference type="EMBL" id="RDD62872.1"/>
    </source>
</evidence>
<gene>
    <name evidence="4" type="ORF">DRB17_06865</name>
</gene>
<dbReference type="PANTHER" id="PTHR22911:SF76">
    <property type="entry name" value="EAMA DOMAIN-CONTAINING PROTEIN"/>
    <property type="match status" value="1"/>
</dbReference>
<dbReference type="InterPro" id="IPR000620">
    <property type="entry name" value="EamA_dom"/>
</dbReference>
<dbReference type="Pfam" id="PF00892">
    <property type="entry name" value="EamA"/>
    <property type="match status" value="2"/>
</dbReference>
<comment type="caution">
    <text evidence="4">The sequence shown here is derived from an EMBL/GenBank/DDBJ whole genome shotgun (WGS) entry which is preliminary data.</text>
</comment>
<dbReference type="EMBL" id="QPMH01000004">
    <property type="protein sequence ID" value="RDD62872.1"/>
    <property type="molecule type" value="Genomic_DNA"/>
</dbReference>